<evidence type="ECO:0000313" key="2">
    <source>
        <dbReference type="EMBL" id="MCT2585075.1"/>
    </source>
</evidence>
<reference evidence="2 3" key="1">
    <citation type="submission" date="2021-02" db="EMBL/GenBank/DDBJ databases">
        <title>Actinophytocola xerophila sp. nov., isolated from soil of cotton cropping field.</title>
        <authorList>
            <person name="Huang R."/>
            <person name="Chen X."/>
            <person name="Ge X."/>
            <person name="Liu W."/>
        </authorList>
    </citation>
    <scope>NUCLEOTIDE SEQUENCE [LARGE SCALE GENOMIC DNA]</scope>
    <source>
        <strain evidence="2 3">S1-96</strain>
    </source>
</reference>
<evidence type="ECO:0000256" key="1">
    <source>
        <dbReference type="SAM" id="MobiDB-lite"/>
    </source>
</evidence>
<dbReference type="EMBL" id="JAFFZE010000014">
    <property type="protein sequence ID" value="MCT2585075.1"/>
    <property type="molecule type" value="Genomic_DNA"/>
</dbReference>
<accession>A0ABT2JB27</accession>
<name>A0ABT2JB27_9PSEU</name>
<comment type="caution">
    <text evidence="2">The sequence shown here is derived from an EMBL/GenBank/DDBJ whole genome shotgun (WGS) entry which is preliminary data.</text>
</comment>
<feature type="region of interest" description="Disordered" evidence="1">
    <location>
        <begin position="43"/>
        <end position="76"/>
    </location>
</feature>
<proteinExistence type="predicted"/>
<evidence type="ECO:0000313" key="3">
    <source>
        <dbReference type="Proteomes" id="UP001156441"/>
    </source>
</evidence>
<dbReference type="Proteomes" id="UP001156441">
    <property type="component" value="Unassembled WGS sequence"/>
</dbReference>
<evidence type="ECO:0008006" key="4">
    <source>
        <dbReference type="Google" id="ProtNLM"/>
    </source>
</evidence>
<gene>
    <name evidence="2" type="ORF">JT362_18325</name>
</gene>
<dbReference type="RefSeq" id="WP_260192530.1">
    <property type="nucleotide sequence ID" value="NZ_JAFFZE010000014.1"/>
</dbReference>
<sequence>MKKVPSFRSLSSRWLAVSCAALYLVVSAVVGAALLSTPQPEKVRVPAADGPTHIADRGTESTVGTPRPPPAGYQRVTGPERVRTVIPVGWQVAKGGAPGAMRATDPADSGRFVGYGGAPASPEDIATVHAENETRFAERTDDYRRIELNRANYAGHPAVEWQYEHDDGSGPQRVRALFWQVDGIEYFIYASGPRPQWQRMQPIYDEMVANSRP</sequence>
<protein>
    <recommendedName>
        <fullName evidence="4">Serine/threonine protein kinase</fullName>
    </recommendedName>
</protein>
<keyword evidence="3" id="KW-1185">Reference proteome</keyword>
<organism evidence="2 3">
    <name type="scientific">Actinophytocola gossypii</name>
    <dbReference type="NCBI Taxonomy" id="2812003"/>
    <lineage>
        <taxon>Bacteria</taxon>
        <taxon>Bacillati</taxon>
        <taxon>Actinomycetota</taxon>
        <taxon>Actinomycetes</taxon>
        <taxon>Pseudonocardiales</taxon>
        <taxon>Pseudonocardiaceae</taxon>
    </lineage>
</organism>